<evidence type="ECO:0000256" key="2">
    <source>
        <dbReference type="ARBA" id="ARBA00022519"/>
    </source>
</evidence>
<dbReference type="PROSITE" id="PS50111">
    <property type="entry name" value="CHEMOTAXIS_TRANSDUC_2"/>
    <property type="match status" value="1"/>
</dbReference>
<keyword evidence="6" id="KW-0175">Coiled coil</keyword>
<gene>
    <name evidence="10" type="ORF">FBZ90_105297</name>
</gene>
<accession>A0A560HD87</accession>
<dbReference type="GO" id="GO:0006935">
    <property type="term" value="P:chemotaxis"/>
    <property type="evidence" value="ECO:0007669"/>
    <property type="project" value="InterPro"/>
</dbReference>
<dbReference type="Pfam" id="PF12729">
    <property type="entry name" value="4HB_MCP_1"/>
    <property type="match status" value="1"/>
</dbReference>
<reference evidence="10 11" key="1">
    <citation type="submission" date="2019-06" db="EMBL/GenBank/DDBJ databases">
        <title>Genomic Encyclopedia of Type Strains, Phase IV (KMG-V): Genome sequencing to study the core and pangenomes of soil and plant-associated prokaryotes.</title>
        <authorList>
            <person name="Whitman W."/>
        </authorList>
    </citation>
    <scope>NUCLEOTIDE SEQUENCE [LARGE SCALE GENOMIC DNA]</scope>
    <source>
        <strain evidence="10 11">BR 11622</strain>
    </source>
</reference>
<evidence type="ECO:0000313" key="10">
    <source>
        <dbReference type="EMBL" id="TWB43484.1"/>
    </source>
</evidence>
<comment type="caution">
    <text evidence="10">The sequence shown here is derived from an EMBL/GenBank/DDBJ whole genome shotgun (WGS) entry which is preliminary data.</text>
</comment>
<dbReference type="Proteomes" id="UP000315751">
    <property type="component" value="Unassembled WGS sequence"/>
</dbReference>
<evidence type="ECO:0000256" key="1">
    <source>
        <dbReference type="ARBA" id="ARBA00004429"/>
    </source>
</evidence>
<keyword evidence="11" id="KW-1185">Reference proteome</keyword>
<keyword evidence="2" id="KW-0472">Membrane</keyword>
<feature type="domain" description="Methyl-accepting transducer" evidence="7">
    <location>
        <begin position="305"/>
        <end position="541"/>
    </location>
</feature>
<comment type="similarity">
    <text evidence="4">Belongs to the methyl-accepting chemotaxis (MCP) protein family.</text>
</comment>
<protein>
    <submittedName>
        <fullName evidence="10">Methyl-accepting chemotaxis protein</fullName>
    </submittedName>
</protein>
<dbReference type="PANTHER" id="PTHR32089">
    <property type="entry name" value="METHYL-ACCEPTING CHEMOTAXIS PROTEIN MCPB"/>
    <property type="match status" value="1"/>
</dbReference>
<dbReference type="GO" id="GO:0005886">
    <property type="term" value="C:plasma membrane"/>
    <property type="evidence" value="ECO:0007669"/>
    <property type="project" value="UniProtKB-SubCell"/>
</dbReference>
<dbReference type="PROSITE" id="PS50885">
    <property type="entry name" value="HAMP"/>
    <property type="match status" value="1"/>
</dbReference>
<dbReference type="PRINTS" id="PR00260">
    <property type="entry name" value="CHEMTRNSDUCR"/>
</dbReference>
<dbReference type="SMART" id="SM00304">
    <property type="entry name" value="HAMP"/>
    <property type="match status" value="1"/>
</dbReference>
<dbReference type="InterPro" id="IPR024478">
    <property type="entry name" value="HlyB_4HB_MCP"/>
</dbReference>
<evidence type="ECO:0000259" key="9">
    <source>
        <dbReference type="PROSITE" id="PS50885"/>
    </source>
</evidence>
<keyword evidence="3 5" id="KW-0807">Transducer</keyword>
<dbReference type="InterPro" id="IPR003660">
    <property type="entry name" value="HAMP_dom"/>
</dbReference>
<name>A0A560HD87_9PROT</name>
<feature type="domain" description="HAMP" evidence="9">
    <location>
        <begin position="218"/>
        <end position="271"/>
    </location>
</feature>
<dbReference type="AlphaFoldDB" id="A0A560HD87"/>
<evidence type="ECO:0000259" key="7">
    <source>
        <dbReference type="PROSITE" id="PS50111"/>
    </source>
</evidence>
<dbReference type="InterPro" id="IPR000727">
    <property type="entry name" value="T_SNARE_dom"/>
</dbReference>
<dbReference type="Pfam" id="PF00672">
    <property type="entry name" value="HAMP"/>
    <property type="match status" value="1"/>
</dbReference>
<dbReference type="Gene3D" id="6.10.340.10">
    <property type="match status" value="1"/>
</dbReference>
<keyword evidence="2" id="KW-1003">Cell membrane</keyword>
<dbReference type="EMBL" id="VITR01000005">
    <property type="protein sequence ID" value="TWB43484.1"/>
    <property type="molecule type" value="Genomic_DNA"/>
</dbReference>
<dbReference type="Pfam" id="PF00015">
    <property type="entry name" value="MCPsignal"/>
    <property type="match status" value="1"/>
</dbReference>
<feature type="domain" description="T-SNARE coiled-coil homology" evidence="8">
    <location>
        <begin position="464"/>
        <end position="526"/>
    </location>
</feature>
<dbReference type="PANTHER" id="PTHR32089:SF112">
    <property type="entry name" value="LYSOZYME-LIKE PROTEIN-RELATED"/>
    <property type="match status" value="1"/>
</dbReference>
<dbReference type="InterPro" id="IPR004090">
    <property type="entry name" value="Chemotax_Me-accpt_rcpt"/>
</dbReference>
<dbReference type="SMART" id="SM00283">
    <property type="entry name" value="MA"/>
    <property type="match status" value="1"/>
</dbReference>
<feature type="coiled-coil region" evidence="6">
    <location>
        <begin position="269"/>
        <end position="296"/>
    </location>
</feature>
<dbReference type="SUPFAM" id="SSF58104">
    <property type="entry name" value="Methyl-accepting chemotaxis protein (MCP) signaling domain"/>
    <property type="match status" value="1"/>
</dbReference>
<dbReference type="GO" id="GO:0004888">
    <property type="term" value="F:transmembrane signaling receptor activity"/>
    <property type="evidence" value="ECO:0007669"/>
    <property type="project" value="InterPro"/>
</dbReference>
<dbReference type="Gene3D" id="1.10.287.950">
    <property type="entry name" value="Methyl-accepting chemotaxis protein"/>
    <property type="match status" value="1"/>
</dbReference>
<dbReference type="OrthoDB" id="8432247at2"/>
<keyword evidence="2" id="KW-0997">Cell inner membrane</keyword>
<dbReference type="CDD" id="cd06225">
    <property type="entry name" value="HAMP"/>
    <property type="match status" value="1"/>
</dbReference>
<dbReference type="GO" id="GO:0007165">
    <property type="term" value="P:signal transduction"/>
    <property type="evidence" value="ECO:0007669"/>
    <property type="project" value="UniProtKB-KW"/>
</dbReference>
<evidence type="ECO:0000256" key="6">
    <source>
        <dbReference type="SAM" id="Coils"/>
    </source>
</evidence>
<dbReference type="InterPro" id="IPR004089">
    <property type="entry name" value="MCPsignal_dom"/>
</dbReference>
<evidence type="ECO:0000313" key="11">
    <source>
        <dbReference type="Proteomes" id="UP000315751"/>
    </source>
</evidence>
<evidence type="ECO:0000259" key="8">
    <source>
        <dbReference type="PROSITE" id="PS50192"/>
    </source>
</evidence>
<organism evidence="10 11">
    <name type="scientific">Nitrospirillum amazonense</name>
    <dbReference type="NCBI Taxonomy" id="28077"/>
    <lineage>
        <taxon>Bacteria</taxon>
        <taxon>Pseudomonadati</taxon>
        <taxon>Pseudomonadota</taxon>
        <taxon>Alphaproteobacteria</taxon>
        <taxon>Rhodospirillales</taxon>
        <taxon>Azospirillaceae</taxon>
        <taxon>Nitrospirillum</taxon>
    </lineage>
</organism>
<comment type="subcellular location">
    <subcellularLocation>
        <location evidence="1">Cell inner membrane</location>
        <topology evidence="1">Multi-pass membrane protein</topology>
    </subcellularLocation>
</comment>
<evidence type="ECO:0000256" key="5">
    <source>
        <dbReference type="PROSITE-ProRule" id="PRU00284"/>
    </source>
</evidence>
<proteinExistence type="inferred from homology"/>
<evidence type="ECO:0000256" key="3">
    <source>
        <dbReference type="ARBA" id="ARBA00023224"/>
    </source>
</evidence>
<evidence type="ECO:0000256" key="4">
    <source>
        <dbReference type="ARBA" id="ARBA00029447"/>
    </source>
</evidence>
<dbReference type="PROSITE" id="PS50192">
    <property type="entry name" value="T_SNARE"/>
    <property type="match status" value="1"/>
</dbReference>
<sequence length="568" mass="59559">MLRNMRLVYKILTLVGALALVVGGLGYTGYSNVRRLGIAGTEIDAADGLALRAARVNQALVALSRSEYRVGMNASPANVAEAEKLVDANRAAFEKGLDDLRSRVDSDRERRLVADIEDQYRSYLKGMDQTFARARELGRDITLSDAQKSVMRAVEENRPVADRLQAAVKAAADYFDEQGTRTAEAGVRTATTAQTIMLLGSALGIAVGLGLGLLIGHTGIAQPIGRMVACLRRLAEGDVNLTIFGIGRRDELGEVAEAMQVFKDNIIRNREMEAEAKAMERRAAEEKRRAMNELADLFTASVGGVVDSVSSAAVELTSTAAAMSSISEETSRQATAVAAAADQTTANVQTVSTAAEQLSASVGEISGQVNQSARISTAAVDRAREANEQIKGLASAADRIGQVIGLINDIASQTNLLALNATIEAARAGEAGRGFAVVAGEVKSLANQTARATDDIAAQVVAVQTSTRQAVDAIEGIAGVIGDLNQIAAGISSAVEEQSAATREIARNVDEAAKGTQDVSRSISGVTVASEEAGQSATQVLEAANALSRDSETLRTQVNDFIAKIRAA</sequence>